<comment type="caution">
    <text evidence="7">The sequence shown here is derived from an EMBL/GenBank/DDBJ whole genome shotgun (WGS) entry which is preliminary data.</text>
</comment>
<keyword evidence="3 6" id="KW-1133">Transmembrane helix</keyword>
<feature type="transmembrane region" description="Helical" evidence="6">
    <location>
        <begin position="64"/>
        <end position="85"/>
    </location>
</feature>
<evidence type="ECO:0000313" key="7">
    <source>
        <dbReference type="EMBL" id="MFC4728233.1"/>
    </source>
</evidence>
<evidence type="ECO:0000256" key="4">
    <source>
        <dbReference type="ARBA" id="ARBA00023136"/>
    </source>
</evidence>
<evidence type="ECO:0000256" key="2">
    <source>
        <dbReference type="ARBA" id="ARBA00022692"/>
    </source>
</evidence>
<dbReference type="PANTHER" id="PTHR36926:SF1">
    <property type="entry name" value="COLICIN V PRODUCTION PROTEIN"/>
    <property type="match status" value="1"/>
</dbReference>
<dbReference type="InterPro" id="IPR003825">
    <property type="entry name" value="Colicin-V_CvpA"/>
</dbReference>
<dbReference type="RefSeq" id="WP_377004261.1">
    <property type="nucleotide sequence ID" value="NZ_JBHSGG010000024.1"/>
</dbReference>
<name>A0ABV9NN38_9GAMM</name>
<dbReference type="Proteomes" id="UP001595892">
    <property type="component" value="Unassembled WGS sequence"/>
</dbReference>
<feature type="transmembrane region" description="Helical" evidence="6">
    <location>
        <begin position="105"/>
        <end position="127"/>
    </location>
</feature>
<dbReference type="EMBL" id="JBHSGG010000024">
    <property type="protein sequence ID" value="MFC4728233.1"/>
    <property type="molecule type" value="Genomic_DNA"/>
</dbReference>
<dbReference type="PANTHER" id="PTHR36926">
    <property type="entry name" value="COLICIN V PRODUCTION PROTEIN"/>
    <property type="match status" value="1"/>
</dbReference>
<keyword evidence="4 6" id="KW-0472">Membrane</keyword>
<dbReference type="Pfam" id="PF02674">
    <property type="entry name" value="Colicin_V"/>
    <property type="match status" value="1"/>
</dbReference>
<feature type="region of interest" description="Disordered" evidence="5">
    <location>
        <begin position="164"/>
        <end position="189"/>
    </location>
</feature>
<keyword evidence="8" id="KW-1185">Reference proteome</keyword>
<evidence type="ECO:0000313" key="8">
    <source>
        <dbReference type="Proteomes" id="UP001595892"/>
    </source>
</evidence>
<feature type="transmembrane region" description="Helical" evidence="6">
    <location>
        <begin position="35"/>
        <end position="57"/>
    </location>
</feature>
<dbReference type="InterPro" id="IPR052719">
    <property type="entry name" value="CvpA-like"/>
</dbReference>
<protein>
    <submittedName>
        <fullName evidence="7">CvpA family protein</fullName>
    </submittedName>
</protein>
<sequence length="189" mass="19925">MSLNWADLVLIGILALSTLIGLVRGFLVEALSLAIWAAAFWLAFTYGHAATALFAGVEPPSARLVLGYATVFVGAILVGGLLTWLLSRLIRVSGLSGTDRLLGMLFGLLRGAALGCVLVLVLGFTALPQDPWWAESRLLPQFERGAAWMATWLPDWAAASIDFRPEPAPPAPAPPGTADAVPGPDVPEV</sequence>
<reference evidence="8" key="1">
    <citation type="journal article" date="2019" name="Int. J. Syst. Evol. Microbiol.">
        <title>The Global Catalogue of Microorganisms (GCM) 10K type strain sequencing project: providing services to taxonomists for standard genome sequencing and annotation.</title>
        <authorList>
            <consortium name="The Broad Institute Genomics Platform"/>
            <consortium name="The Broad Institute Genome Sequencing Center for Infectious Disease"/>
            <person name="Wu L."/>
            <person name="Ma J."/>
        </authorList>
    </citation>
    <scope>NUCLEOTIDE SEQUENCE [LARGE SCALE GENOMIC DNA]</scope>
    <source>
        <strain evidence="8">CGMCC 1.13574</strain>
    </source>
</reference>
<evidence type="ECO:0000256" key="5">
    <source>
        <dbReference type="SAM" id="MobiDB-lite"/>
    </source>
</evidence>
<evidence type="ECO:0000256" key="6">
    <source>
        <dbReference type="SAM" id="Phobius"/>
    </source>
</evidence>
<gene>
    <name evidence="7" type="ORF">ACFO3Q_08635</name>
</gene>
<accession>A0ABV9NN38</accession>
<evidence type="ECO:0000256" key="1">
    <source>
        <dbReference type="ARBA" id="ARBA00004141"/>
    </source>
</evidence>
<evidence type="ECO:0000256" key="3">
    <source>
        <dbReference type="ARBA" id="ARBA00022989"/>
    </source>
</evidence>
<proteinExistence type="predicted"/>
<feature type="compositionally biased region" description="Pro residues" evidence="5">
    <location>
        <begin position="166"/>
        <end position="175"/>
    </location>
</feature>
<organism evidence="7 8">
    <name type="scientific">Coralloluteibacterium thermophilum</name>
    <dbReference type="NCBI Taxonomy" id="2707049"/>
    <lineage>
        <taxon>Bacteria</taxon>
        <taxon>Pseudomonadati</taxon>
        <taxon>Pseudomonadota</taxon>
        <taxon>Gammaproteobacteria</taxon>
        <taxon>Lysobacterales</taxon>
        <taxon>Lysobacteraceae</taxon>
        <taxon>Coralloluteibacterium</taxon>
    </lineage>
</organism>
<keyword evidence="2 6" id="KW-0812">Transmembrane</keyword>
<comment type="subcellular location">
    <subcellularLocation>
        <location evidence="1">Membrane</location>
        <topology evidence="1">Multi-pass membrane protein</topology>
    </subcellularLocation>
</comment>